<evidence type="ECO:0000313" key="3">
    <source>
        <dbReference type="Proteomes" id="UP001193081"/>
    </source>
</evidence>
<dbReference type="SMART" id="SM00563">
    <property type="entry name" value="PlsC"/>
    <property type="match status" value="1"/>
</dbReference>
<sequence>MSDTPLPRFPAAKNWLGDELLYRFFARWSLWSSFDRVWLQSHGPLPDPEDGPLILYLNHSAWWDGYLMYVIHRIVLRGRFDAHLLMEEKQLRAYRFFTWSGAFGLNRSNPEETERALAYAVNLLRQRKGPQARSVFIFPQGRIVPQDQRPLVTYPGIARIITELNGEVNLCPVALRYEFLGEQRPHAFIRIGPVHRTPAPDSARATMRDLNKRLTQACDALRDDVVGEDRDRFAVILHGQRGIDQQFDRFLHFFRRTRR</sequence>
<reference evidence="2 3" key="1">
    <citation type="submission" date="2021-03" db="EMBL/GenBank/DDBJ databases">
        <authorList>
            <person name="Grouzdev D.S."/>
        </authorList>
    </citation>
    <scope>NUCLEOTIDE SEQUENCE [LARGE SCALE GENOMIC DNA]</scope>
    <source>
        <strain evidence="2 3">M50-1</strain>
    </source>
</reference>
<accession>A0ABS4DBY4</accession>
<dbReference type="GO" id="GO:0016746">
    <property type="term" value="F:acyltransferase activity"/>
    <property type="evidence" value="ECO:0007669"/>
    <property type="project" value="UniProtKB-KW"/>
</dbReference>
<comment type="caution">
    <text evidence="2">The sequence shown here is derived from an EMBL/GenBank/DDBJ whole genome shotgun (WGS) entry which is preliminary data.</text>
</comment>
<dbReference type="SUPFAM" id="SSF69593">
    <property type="entry name" value="Glycerol-3-phosphate (1)-acyltransferase"/>
    <property type="match status" value="1"/>
</dbReference>
<dbReference type="InterPro" id="IPR002123">
    <property type="entry name" value="Plipid/glycerol_acylTrfase"/>
</dbReference>
<dbReference type="CDD" id="cd06551">
    <property type="entry name" value="LPLAT"/>
    <property type="match status" value="1"/>
</dbReference>
<evidence type="ECO:0000313" key="2">
    <source>
        <dbReference type="EMBL" id="MBP1466957.1"/>
    </source>
</evidence>
<protein>
    <submittedName>
        <fullName evidence="2">Lysophospholipid acyltransferase family protein</fullName>
    </submittedName>
</protein>
<proteinExistence type="predicted"/>
<keyword evidence="2" id="KW-0012">Acyltransferase</keyword>
<keyword evidence="3" id="KW-1185">Reference proteome</keyword>
<feature type="domain" description="Phospholipid/glycerol acyltransferase" evidence="1">
    <location>
        <begin position="53"/>
        <end position="178"/>
    </location>
</feature>
<evidence type="ECO:0000259" key="1">
    <source>
        <dbReference type="SMART" id="SM00563"/>
    </source>
</evidence>
<organism evidence="2 3">
    <name type="scientific">Candidatus Chloroploca mongolica</name>
    <dbReference type="NCBI Taxonomy" id="2528176"/>
    <lineage>
        <taxon>Bacteria</taxon>
        <taxon>Bacillati</taxon>
        <taxon>Chloroflexota</taxon>
        <taxon>Chloroflexia</taxon>
        <taxon>Chloroflexales</taxon>
        <taxon>Chloroflexineae</taxon>
        <taxon>Oscillochloridaceae</taxon>
        <taxon>Candidatus Chloroploca</taxon>
    </lineage>
</organism>
<dbReference type="EMBL" id="SIJK02000026">
    <property type="protein sequence ID" value="MBP1466957.1"/>
    <property type="molecule type" value="Genomic_DNA"/>
</dbReference>
<dbReference type="Proteomes" id="UP001193081">
    <property type="component" value="Unassembled WGS sequence"/>
</dbReference>
<dbReference type="RefSeq" id="WP_135479193.1">
    <property type="nucleotide sequence ID" value="NZ_SIJK02000026.1"/>
</dbReference>
<gene>
    <name evidence="2" type="ORF">EYB53_014685</name>
</gene>
<keyword evidence="2" id="KW-0808">Transferase</keyword>
<name>A0ABS4DBY4_9CHLR</name>
<dbReference type="Pfam" id="PF01553">
    <property type="entry name" value="Acyltransferase"/>
    <property type="match status" value="1"/>
</dbReference>